<dbReference type="HOGENOM" id="CLU_899561_0_0_10"/>
<accession>I6ZMP5</accession>
<keyword evidence="1 4" id="KW-0349">Heme</keyword>
<dbReference type="Proteomes" id="UP000009011">
    <property type="component" value="Chromosome"/>
</dbReference>
<dbReference type="eggNOG" id="COG2010">
    <property type="taxonomic scope" value="Bacteria"/>
</dbReference>
<keyword evidence="6" id="KW-0812">Transmembrane</keyword>
<evidence type="ECO:0000256" key="2">
    <source>
        <dbReference type="ARBA" id="ARBA00022723"/>
    </source>
</evidence>
<reference evidence="8 9" key="1">
    <citation type="journal article" date="2013" name="PLoS ONE">
        <title>Genomic analysis of Melioribacter roseus, facultatively anaerobic organotrophic bacterium representing a novel deep lineage within Bacteriodetes/Chlorobi group.</title>
        <authorList>
            <person name="Kadnikov V.V."/>
            <person name="Mardanov A.V."/>
            <person name="Podosokorskaya O.A."/>
            <person name="Gavrilov S.N."/>
            <person name="Kublanov I.V."/>
            <person name="Beletsky A.V."/>
            <person name="Bonch-Osmolovskaya E.A."/>
            <person name="Ravin N.V."/>
        </authorList>
    </citation>
    <scope>NUCLEOTIDE SEQUENCE [LARGE SCALE GENOMIC DNA]</scope>
    <source>
        <strain evidence="9">JCM 17771 / P3M-2</strain>
    </source>
</reference>
<dbReference type="Gene3D" id="1.10.760.10">
    <property type="entry name" value="Cytochrome c-like domain"/>
    <property type="match status" value="1"/>
</dbReference>
<gene>
    <name evidence="8" type="ordered locus">MROS_0040</name>
</gene>
<protein>
    <submittedName>
        <fullName evidence="8">Cytochrome c subfamily, putative</fullName>
    </submittedName>
</protein>
<dbReference type="InterPro" id="IPR036909">
    <property type="entry name" value="Cyt_c-like_dom_sf"/>
</dbReference>
<dbReference type="PROSITE" id="PS51007">
    <property type="entry name" value="CYTC"/>
    <property type="match status" value="1"/>
</dbReference>
<keyword evidence="3 4" id="KW-0408">Iron</keyword>
<dbReference type="GO" id="GO:0046872">
    <property type="term" value="F:metal ion binding"/>
    <property type="evidence" value="ECO:0007669"/>
    <property type="project" value="UniProtKB-KW"/>
</dbReference>
<dbReference type="AlphaFoldDB" id="I6ZMP5"/>
<proteinExistence type="predicted"/>
<dbReference type="STRING" id="1191523.MROS_0040"/>
<feature type="domain" description="Cytochrome c" evidence="7">
    <location>
        <begin position="90"/>
        <end position="178"/>
    </location>
</feature>
<feature type="region of interest" description="Disordered" evidence="5">
    <location>
        <begin position="107"/>
        <end position="133"/>
    </location>
</feature>
<sequence length="309" mass="35099">MEKKIKVEDEIKFRELLKNPVRLFGWFFPYFLLILLMAGIYFGHNLITISFNEQPVGVKDSSIVKKEIVQTKGGIMPAVDLNKVKSPSEEMLAHGKELYDANCQSCHGSEGRGDGPAGAALNPKPRNFHQQDGWTNGRTIDMMYKTLQEGIIQNGMAAYEYLPPEDRFAIIHYIRTFAEFPPVTDEELKNIDMLYNVTAGVEIPNKIPVSKAIDILTEENQTLLERTSSIVKRIEDDKTSNSTANMIIQYTFDLNKLVYAFLSDGNITYEKFKAIKGNYPVSVGLKPGIEKIREDDLKNIYDYLISINR</sequence>
<evidence type="ECO:0000313" key="9">
    <source>
        <dbReference type="Proteomes" id="UP000009011"/>
    </source>
</evidence>
<organism evidence="8 9">
    <name type="scientific">Melioribacter roseus (strain DSM 23840 / JCM 17771 / VKM B-2668 / P3M-2)</name>
    <dbReference type="NCBI Taxonomy" id="1191523"/>
    <lineage>
        <taxon>Bacteria</taxon>
        <taxon>Pseudomonadati</taxon>
        <taxon>Ignavibacteriota</taxon>
        <taxon>Ignavibacteria</taxon>
        <taxon>Ignavibacteriales</taxon>
        <taxon>Melioribacteraceae</taxon>
        <taxon>Melioribacter</taxon>
    </lineage>
</organism>
<dbReference type="RefSeq" id="WP_014854721.1">
    <property type="nucleotide sequence ID" value="NC_018178.1"/>
</dbReference>
<dbReference type="GO" id="GO:0009055">
    <property type="term" value="F:electron transfer activity"/>
    <property type="evidence" value="ECO:0007669"/>
    <property type="project" value="InterPro"/>
</dbReference>
<dbReference type="EMBL" id="CP003557">
    <property type="protein sequence ID" value="AFN73284.1"/>
    <property type="molecule type" value="Genomic_DNA"/>
</dbReference>
<dbReference type="SUPFAM" id="SSF46626">
    <property type="entry name" value="Cytochrome c"/>
    <property type="match status" value="1"/>
</dbReference>
<keyword evidence="2 4" id="KW-0479">Metal-binding</keyword>
<dbReference type="OrthoDB" id="9811395at2"/>
<evidence type="ECO:0000259" key="7">
    <source>
        <dbReference type="PROSITE" id="PS51007"/>
    </source>
</evidence>
<evidence type="ECO:0000256" key="1">
    <source>
        <dbReference type="ARBA" id="ARBA00022617"/>
    </source>
</evidence>
<evidence type="ECO:0000256" key="4">
    <source>
        <dbReference type="PROSITE-ProRule" id="PRU00433"/>
    </source>
</evidence>
<keyword evidence="9" id="KW-1185">Reference proteome</keyword>
<dbReference type="InterPro" id="IPR009056">
    <property type="entry name" value="Cyt_c-like_dom"/>
</dbReference>
<evidence type="ECO:0000256" key="6">
    <source>
        <dbReference type="SAM" id="Phobius"/>
    </source>
</evidence>
<name>I6ZMP5_MELRP</name>
<keyword evidence="6" id="KW-0472">Membrane</keyword>
<evidence type="ECO:0000313" key="8">
    <source>
        <dbReference type="EMBL" id="AFN73284.1"/>
    </source>
</evidence>
<feature type="transmembrane region" description="Helical" evidence="6">
    <location>
        <begin position="21"/>
        <end position="42"/>
    </location>
</feature>
<dbReference type="KEGG" id="mro:MROS_0040"/>
<keyword evidence="6" id="KW-1133">Transmembrane helix</keyword>
<dbReference type="Pfam" id="PF00034">
    <property type="entry name" value="Cytochrom_C"/>
    <property type="match status" value="1"/>
</dbReference>
<evidence type="ECO:0000256" key="3">
    <source>
        <dbReference type="ARBA" id="ARBA00023004"/>
    </source>
</evidence>
<evidence type="ECO:0000256" key="5">
    <source>
        <dbReference type="SAM" id="MobiDB-lite"/>
    </source>
</evidence>
<dbReference type="GO" id="GO:0020037">
    <property type="term" value="F:heme binding"/>
    <property type="evidence" value="ECO:0007669"/>
    <property type="project" value="InterPro"/>
</dbReference>